<protein>
    <submittedName>
        <fullName evidence="2">Putative enzyme related to lactoylglutathione lyase</fullName>
    </submittedName>
</protein>
<dbReference type="OrthoDB" id="291991at2"/>
<evidence type="ECO:0000313" key="2">
    <source>
        <dbReference type="EMBL" id="PWW05096.1"/>
    </source>
</evidence>
<dbReference type="PROSITE" id="PS51819">
    <property type="entry name" value="VOC"/>
    <property type="match status" value="1"/>
</dbReference>
<dbReference type="Gene3D" id="3.10.180.10">
    <property type="entry name" value="2,3-Dihydroxybiphenyl 1,2-Dioxygenase, domain 1"/>
    <property type="match status" value="1"/>
</dbReference>
<dbReference type="InterPro" id="IPR004360">
    <property type="entry name" value="Glyas_Fos-R_dOase_dom"/>
</dbReference>
<reference evidence="2 3" key="1">
    <citation type="submission" date="2018-05" db="EMBL/GenBank/DDBJ databases">
        <title>Genomic Encyclopedia of Type Strains, Phase III (KMG-III): the genomes of soil and plant-associated and newly described type strains.</title>
        <authorList>
            <person name="Whitman W."/>
        </authorList>
    </citation>
    <scope>NUCLEOTIDE SEQUENCE [LARGE SCALE GENOMIC DNA]</scope>
    <source>
        <strain evidence="2 3">CECT 5696</strain>
    </source>
</reference>
<organism evidence="2 3">
    <name type="scientific">Paenibacillus cellulosilyticus</name>
    <dbReference type="NCBI Taxonomy" id="375489"/>
    <lineage>
        <taxon>Bacteria</taxon>
        <taxon>Bacillati</taxon>
        <taxon>Bacillota</taxon>
        <taxon>Bacilli</taxon>
        <taxon>Bacillales</taxon>
        <taxon>Paenibacillaceae</taxon>
        <taxon>Paenibacillus</taxon>
    </lineage>
</organism>
<dbReference type="CDD" id="cd06587">
    <property type="entry name" value="VOC"/>
    <property type="match status" value="1"/>
</dbReference>
<dbReference type="InterPro" id="IPR029068">
    <property type="entry name" value="Glyas_Bleomycin-R_OHBP_Dase"/>
</dbReference>
<evidence type="ECO:0000259" key="1">
    <source>
        <dbReference type="PROSITE" id="PS51819"/>
    </source>
</evidence>
<dbReference type="RefSeq" id="WP_110043640.1">
    <property type="nucleotide sequence ID" value="NZ_CP054613.1"/>
</dbReference>
<keyword evidence="3" id="KW-1185">Reference proteome</keyword>
<dbReference type="SUPFAM" id="SSF54593">
    <property type="entry name" value="Glyoxalase/Bleomycin resistance protein/Dihydroxybiphenyl dioxygenase"/>
    <property type="match status" value="1"/>
</dbReference>
<proteinExistence type="predicted"/>
<keyword evidence="2" id="KW-0456">Lyase</keyword>
<dbReference type="AlphaFoldDB" id="A0A2V2YWG1"/>
<evidence type="ECO:0000313" key="3">
    <source>
        <dbReference type="Proteomes" id="UP000246635"/>
    </source>
</evidence>
<dbReference type="Proteomes" id="UP000246635">
    <property type="component" value="Unassembled WGS sequence"/>
</dbReference>
<dbReference type="Pfam" id="PF00903">
    <property type="entry name" value="Glyoxalase"/>
    <property type="match status" value="1"/>
</dbReference>
<dbReference type="InterPro" id="IPR037523">
    <property type="entry name" value="VOC_core"/>
</dbReference>
<dbReference type="GO" id="GO:0016829">
    <property type="term" value="F:lyase activity"/>
    <property type="evidence" value="ECO:0007669"/>
    <property type="project" value="UniProtKB-KW"/>
</dbReference>
<comment type="caution">
    <text evidence="2">The sequence shown here is derived from an EMBL/GenBank/DDBJ whole genome shotgun (WGS) entry which is preliminary data.</text>
</comment>
<feature type="domain" description="VOC" evidence="1">
    <location>
        <begin position="7"/>
        <end position="126"/>
    </location>
</feature>
<accession>A0A2V2YWG1</accession>
<name>A0A2V2YWG1_9BACL</name>
<sequence>MTATRFHLQVIEIPVRDVQESVDWYTGMFGLGFCFPYNEGDEEACLNLNGMGFSLIKADVVPALDFVSSRGERKAFFSFQVDNIHELYEEMKGKGADVKEMVFKEGGGYSFQFVDPNGNCMGIWGGWPEES</sequence>
<dbReference type="EMBL" id="QGTQ01000005">
    <property type="protein sequence ID" value="PWW05096.1"/>
    <property type="molecule type" value="Genomic_DNA"/>
</dbReference>
<gene>
    <name evidence="2" type="ORF">DFQ01_10579</name>
</gene>